<reference evidence="3 4" key="1">
    <citation type="journal article" date="2018" name="Sci. Rep.">
        <title>Genomic signatures of local adaptation to the degree of environmental predictability in rotifers.</title>
        <authorList>
            <person name="Franch-Gras L."/>
            <person name="Hahn C."/>
            <person name="Garcia-Roger E.M."/>
            <person name="Carmona M.J."/>
            <person name="Serra M."/>
            <person name="Gomez A."/>
        </authorList>
    </citation>
    <scope>NUCLEOTIDE SEQUENCE [LARGE SCALE GENOMIC DNA]</scope>
    <source>
        <strain evidence="3">HYR1</strain>
    </source>
</reference>
<feature type="transmembrane region" description="Helical" evidence="2">
    <location>
        <begin position="386"/>
        <end position="408"/>
    </location>
</feature>
<organism evidence="3 4">
    <name type="scientific">Brachionus plicatilis</name>
    <name type="common">Marine rotifer</name>
    <name type="synonym">Brachionus muelleri</name>
    <dbReference type="NCBI Taxonomy" id="10195"/>
    <lineage>
        <taxon>Eukaryota</taxon>
        <taxon>Metazoa</taxon>
        <taxon>Spiralia</taxon>
        <taxon>Gnathifera</taxon>
        <taxon>Rotifera</taxon>
        <taxon>Eurotatoria</taxon>
        <taxon>Monogononta</taxon>
        <taxon>Pseudotrocha</taxon>
        <taxon>Ploima</taxon>
        <taxon>Brachionidae</taxon>
        <taxon>Brachionus</taxon>
    </lineage>
</organism>
<name>A0A3M7RXT5_BRAPC</name>
<dbReference type="EMBL" id="REGN01002429">
    <property type="protein sequence ID" value="RNA28137.1"/>
    <property type="molecule type" value="Genomic_DNA"/>
</dbReference>
<dbReference type="InterPro" id="IPR053291">
    <property type="entry name" value="Ommatidial_diff-associated"/>
</dbReference>
<evidence type="ECO:0000313" key="4">
    <source>
        <dbReference type="Proteomes" id="UP000276133"/>
    </source>
</evidence>
<feature type="transmembrane region" description="Helical" evidence="2">
    <location>
        <begin position="74"/>
        <end position="94"/>
    </location>
</feature>
<keyword evidence="2" id="KW-0472">Membrane</keyword>
<accession>A0A3M7RXT5</accession>
<dbReference type="OrthoDB" id="10583033at2759"/>
<evidence type="ECO:0000256" key="2">
    <source>
        <dbReference type="SAM" id="Phobius"/>
    </source>
</evidence>
<dbReference type="PROSITE" id="PS00018">
    <property type="entry name" value="EF_HAND_1"/>
    <property type="match status" value="1"/>
</dbReference>
<feature type="compositionally biased region" description="Polar residues" evidence="1">
    <location>
        <begin position="820"/>
        <end position="837"/>
    </location>
</feature>
<feature type="transmembrane region" description="Helical" evidence="2">
    <location>
        <begin position="170"/>
        <end position="192"/>
    </location>
</feature>
<keyword evidence="2" id="KW-1133">Transmembrane helix</keyword>
<feature type="transmembrane region" description="Helical" evidence="2">
    <location>
        <begin position="322"/>
        <end position="342"/>
    </location>
</feature>
<proteinExistence type="predicted"/>
<dbReference type="PANTHER" id="PTHR21579">
    <property type="entry name" value="PROTEIN TINCAR"/>
    <property type="match status" value="1"/>
</dbReference>
<comment type="caution">
    <text evidence="3">The sequence shown here is derived from an EMBL/GenBank/DDBJ whole genome shotgun (WGS) entry which is preliminary data.</text>
</comment>
<gene>
    <name evidence="3" type="ORF">BpHYR1_052124</name>
</gene>
<protein>
    <submittedName>
        <fullName evidence="3">Uncharacterized protein</fullName>
    </submittedName>
</protein>
<feature type="transmembrane region" description="Helical" evidence="2">
    <location>
        <begin position="494"/>
        <end position="520"/>
    </location>
</feature>
<feature type="region of interest" description="Disordered" evidence="1">
    <location>
        <begin position="814"/>
        <end position="837"/>
    </location>
</feature>
<keyword evidence="2" id="KW-0812">Transmembrane</keyword>
<dbReference type="PANTHER" id="PTHR21579:SF16">
    <property type="entry name" value="HTRL DOMAIN CONTAINING"/>
    <property type="match status" value="1"/>
</dbReference>
<dbReference type="InterPro" id="IPR018247">
    <property type="entry name" value="EF_Hand_1_Ca_BS"/>
</dbReference>
<sequence>MSGSKMTRPLTKSFFNRIQITSLNNLFLNQIILILQIYLIINRIKLLNNLTSTYSHTSSSLPILSNQQKLNNSIIINIFLITFSIIFALVHALIGSIKLGVYSHDGFKLGKNFDKNKSKLINLNDYTASTSTCSSSISSDNTVSISKQKLTKSNSQRPVLGCYFFKRPSFWAQLPPLGVLFHILSSFCILLAEVQLSSRRIQLGNKPVGDIFSSKSDFLFGEPINRLKMFKSSYDLSQIKSPIKLTTAMTDQKNYLNDVINSKDDFTLFGYGNQKLNFHSSLIFIVSENTIGLDCLNFVIALVTFSSKVCQTFWSSSKSFSFLLISFTSLMTIVLSNSYSAFEILLKSNNLKVIARNFLFFAHKNDKKQDTGINLVQDYGHDLVSALVYTISSLFLFINVFLFTTYGYRKFNFHKIKLQKNINKYIRKNYHEKEFLTDVHDKNCAEISIEKSDTISNCSPKSQSEQSNSSFNTSITNSNNFCDFKFIKSYKENILSSILLLFYCIIRSMFIYELIIVFKFTSDSLILAQICLEVSLIIVWIILLICLTFKENWNFKLDSNYKILFWNHIYSTSNLKQNISLNSERITNLGSNQDYKMNLSDKSLEERSKIGEGVRNSAETISKAPGLLVRDDSMLNRSSYLSSSSITEVSSLMPSTFAANQKMSAQYNSKMVGSKASIPSDMISSTIMSDRNIVLINDDDSSTDETSLKFQQYSIENELTNDDCQIYSQVKRNKIVEKNMDDDSKDRIKWSHKKNKNSLKKSLPACKSVIATIGEIMEEDKNKYLNPSKIFSASNLNKSLNIIDSASSSATIDSGRESITESPVNLNNPTTANEKSSKMTISNFTSGIYKAQTVQLKAQNQMLDSNC</sequence>
<feature type="transmembrane region" description="Helical" evidence="2">
    <location>
        <begin position="526"/>
        <end position="549"/>
    </location>
</feature>
<dbReference type="Proteomes" id="UP000276133">
    <property type="component" value="Unassembled WGS sequence"/>
</dbReference>
<evidence type="ECO:0000313" key="3">
    <source>
        <dbReference type="EMBL" id="RNA28137.1"/>
    </source>
</evidence>
<dbReference type="AlphaFoldDB" id="A0A3M7RXT5"/>
<keyword evidence="4" id="KW-1185">Reference proteome</keyword>
<feature type="transmembrane region" description="Helical" evidence="2">
    <location>
        <begin position="20"/>
        <end position="41"/>
    </location>
</feature>
<evidence type="ECO:0000256" key="1">
    <source>
        <dbReference type="SAM" id="MobiDB-lite"/>
    </source>
</evidence>